<evidence type="ECO:0000313" key="1">
    <source>
        <dbReference type="EMBL" id="GMN32288.1"/>
    </source>
</evidence>
<organism evidence="1 2">
    <name type="scientific">Ficus carica</name>
    <name type="common">Common fig</name>
    <dbReference type="NCBI Taxonomy" id="3494"/>
    <lineage>
        <taxon>Eukaryota</taxon>
        <taxon>Viridiplantae</taxon>
        <taxon>Streptophyta</taxon>
        <taxon>Embryophyta</taxon>
        <taxon>Tracheophyta</taxon>
        <taxon>Spermatophyta</taxon>
        <taxon>Magnoliopsida</taxon>
        <taxon>eudicotyledons</taxon>
        <taxon>Gunneridae</taxon>
        <taxon>Pentapetalae</taxon>
        <taxon>rosids</taxon>
        <taxon>fabids</taxon>
        <taxon>Rosales</taxon>
        <taxon>Moraceae</taxon>
        <taxon>Ficeae</taxon>
        <taxon>Ficus</taxon>
    </lineage>
</organism>
<proteinExistence type="predicted"/>
<comment type="caution">
    <text evidence="1">The sequence shown here is derived from an EMBL/GenBank/DDBJ whole genome shotgun (WGS) entry which is preliminary data.</text>
</comment>
<dbReference type="Proteomes" id="UP001187192">
    <property type="component" value="Unassembled WGS sequence"/>
</dbReference>
<accession>A0AA88CRQ8</accession>
<dbReference type="AlphaFoldDB" id="A0AA88CRQ8"/>
<sequence>MISPLKLSTVLCLFQSTREREVVWMMGKLGADS</sequence>
<reference evidence="1" key="1">
    <citation type="submission" date="2023-07" db="EMBL/GenBank/DDBJ databases">
        <title>draft genome sequence of fig (Ficus carica).</title>
        <authorList>
            <person name="Takahashi T."/>
            <person name="Nishimura K."/>
        </authorList>
    </citation>
    <scope>NUCLEOTIDE SEQUENCE</scope>
</reference>
<evidence type="ECO:0000313" key="2">
    <source>
        <dbReference type="Proteomes" id="UP001187192"/>
    </source>
</evidence>
<keyword evidence="2" id="KW-1185">Reference proteome</keyword>
<name>A0AA88CRQ8_FICCA</name>
<protein>
    <submittedName>
        <fullName evidence="1">Uncharacterized protein</fullName>
    </submittedName>
</protein>
<gene>
    <name evidence="1" type="ORF">TIFTF001_049763</name>
</gene>
<dbReference type="EMBL" id="BTGU01007412">
    <property type="protein sequence ID" value="GMN32288.1"/>
    <property type="molecule type" value="Genomic_DNA"/>
</dbReference>